<dbReference type="EMBL" id="MFBA01000007">
    <property type="protein sequence ID" value="OGD86016.1"/>
    <property type="molecule type" value="Genomic_DNA"/>
</dbReference>
<sequence>METTILNYRIIVEPDVRVGTEEHGFSAYCPTLDIADGGNTVEEALSSIQEGIECRIEALIMAEGLPMMS</sequence>
<evidence type="ECO:0008006" key="3">
    <source>
        <dbReference type="Google" id="ProtNLM"/>
    </source>
</evidence>
<evidence type="ECO:0000313" key="2">
    <source>
        <dbReference type="Proteomes" id="UP000177069"/>
    </source>
</evidence>
<dbReference type="InterPro" id="IPR035069">
    <property type="entry name" value="TTHA1013/TTHA0281-like"/>
</dbReference>
<dbReference type="AlphaFoldDB" id="A0A1F5G2B0"/>
<gene>
    <name evidence="1" type="ORF">A2696_00360</name>
</gene>
<dbReference type="Gene3D" id="3.30.160.250">
    <property type="match status" value="1"/>
</dbReference>
<name>A0A1F5G2B0_9BACT</name>
<dbReference type="Proteomes" id="UP000177069">
    <property type="component" value="Unassembled WGS sequence"/>
</dbReference>
<dbReference type="SUPFAM" id="SSF143100">
    <property type="entry name" value="TTHA1013/TTHA0281-like"/>
    <property type="match status" value="1"/>
</dbReference>
<protein>
    <recommendedName>
        <fullName evidence="3">HicB-like antitoxin of toxin-antitoxin system domain-containing protein</fullName>
    </recommendedName>
</protein>
<proteinExistence type="predicted"/>
<comment type="caution">
    <text evidence="1">The sequence shown here is derived from an EMBL/GenBank/DDBJ whole genome shotgun (WGS) entry which is preliminary data.</text>
</comment>
<reference evidence="1 2" key="1">
    <citation type="journal article" date="2016" name="Nat. Commun.">
        <title>Thousands of microbial genomes shed light on interconnected biogeochemical processes in an aquifer system.</title>
        <authorList>
            <person name="Anantharaman K."/>
            <person name="Brown C.T."/>
            <person name="Hug L.A."/>
            <person name="Sharon I."/>
            <person name="Castelle C.J."/>
            <person name="Probst A.J."/>
            <person name="Thomas B.C."/>
            <person name="Singh A."/>
            <person name="Wilkins M.J."/>
            <person name="Karaoz U."/>
            <person name="Brodie E.L."/>
            <person name="Williams K.H."/>
            <person name="Hubbard S.S."/>
            <person name="Banfield J.F."/>
        </authorList>
    </citation>
    <scope>NUCLEOTIDE SEQUENCE [LARGE SCALE GENOMIC DNA]</scope>
</reference>
<organism evidence="1 2">
    <name type="scientific">Candidatus Curtissbacteria bacterium RIFCSPHIGHO2_01_FULL_41_13</name>
    <dbReference type="NCBI Taxonomy" id="1797745"/>
    <lineage>
        <taxon>Bacteria</taxon>
        <taxon>Candidatus Curtissiibacteriota</taxon>
    </lineage>
</organism>
<accession>A0A1F5G2B0</accession>
<evidence type="ECO:0000313" key="1">
    <source>
        <dbReference type="EMBL" id="OGD86016.1"/>
    </source>
</evidence>